<gene>
    <name evidence="1" type="ORF">acsn021_01720</name>
</gene>
<sequence>MNVTFLNEYINLVVLGICLCLGYVIKNSLDFISNKYIPLIMLVIGTLINILVNISNFSATVVLGGMISGLASTGMYEALRSFIKGKEKEE</sequence>
<name>A0A6S6QMN4_9FIRM</name>
<dbReference type="RefSeq" id="WP_184095693.1">
    <property type="nucleotide sequence ID" value="NZ_AP023367.1"/>
</dbReference>
<dbReference type="AlphaFoldDB" id="A0A6S6QMN4"/>
<evidence type="ECO:0000313" key="2">
    <source>
        <dbReference type="Proteomes" id="UP000515561"/>
    </source>
</evidence>
<protein>
    <submittedName>
        <fullName evidence="1">Holin</fullName>
    </submittedName>
</protein>
<dbReference type="KEGG" id="acel:acsn021_01720"/>
<dbReference type="Proteomes" id="UP000515561">
    <property type="component" value="Chromosome"/>
</dbReference>
<dbReference type="EMBL" id="AP023367">
    <property type="protein sequence ID" value="BCJ92603.1"/>
    <property type="molecule type" value="Genomic_DNA"/>
</dbReference>
<dbReference type="InterPro" id="IPR032111">
    <property type="entry name" value="Clostridium_phage_holin"/>
</dbReference>
<proteinExistence type="predicted"/>
<reference evidence="1 2" key="1">
    <citation type="journal article" date="2016" name="Int. J. Syst. Evol. Microbiol.">
        <title>Descriptions of Anaerotaenia torta gen. nov., sp. nov. and Anaerocolumna cellulosilytica gen. nov., sp. nov. isolated from a methanogenic reactor of cattle waste.</title>
        <authorList>
            <person name="Uek A."/>
            <person name="Ohtaki Y."/>
            <person name="Kaku N."/>
            <person name="Ueki K."/>
        </authorList>
    </citation>
    <scope>NUCLEOTIDE SEQUENCE [LARGE SCALE GENOMIC DNA]</scope>
    <source>
        <strain evidence="1 2">SN021</strain>
    </source>
</reference>
<keyword evidence="2" id="KW-1185">Reference proteome</keyword>
<organism evidence="1 2">
    <name type="scientific">Anaerocolumna cellulosilytica</name>
    <dbReference type="NCBI Taxonomy" id="433286"/>
    <lineage>
        <taxon>Bacteria</taxon>
        <taxon>Bacillati</taxon>
        <taxon>Bacillota</taxon>
        <taxon>Clostridia</taxon>
        <taxon>Lachnospirales</taxon>
        <taxon>Lachnospiraceae</taxon>
        <taxon>Anaerocolumna</taxon>
    </lineage>
</organism>
<evidence type="ECO:0000313" key="1">
    <source>
        <dbReference type="EMBL" id="BCJ92603.1"/>
    </source>
</evidence>
<accession>A0A6S6QMN4</accession>
<dbReference type="Pfam" id="PF16079">
    <property type="entry name" value="Phage_holin_5_2"/>
    <property type="match status" value="1"/>
</dbReference>